<dbReference type="PaxDb" id="4097-A0A1S3YBE2"/>
<evidence type="ECO:0000313" key="1">
    <source>
        <dbReference type="RefSeq" id="XP_016449317.1"/>
    </source>
</evidence>
<dbReference type="Gene3D" id="3.60.10.10">
    <property type="entry name" value="Endonuclease/exonuclease/phosphatase"/>
    <property type="match status" value="1"/>
</dbReference>
<reference evidence="1" key="1">
    <citation type="submission" date="2025-08" db="UniProtKB">
        <authorList>
            <consortium name="RefSeq"/>
        </authorList>
    </citation>
    <scope>IDENTIFICATION</scope>
</reference>
<dbReference type="KEGG" id="nta:107774332"/>
<dbReference type="InterPro" id="IPR036691">
    <property type="entry name" value="Endo/exonu/phosph_ase_sf"/>
</dbReference>
<name>A0A1S3YBE2_TOBAC</name>
<gene>
    <name evidence="1" type="primary">LOC107774332</name>
</gene>
<dbReference type="SUPFAM" id="SSF56219">
    <property type="entry name" value="DNase I-like"/>
    <property type="match status" value="1"/>
</dbReference>
<dbReference type="OrthoDB" id="1726353at2759"/>
<dbReference type="PANTHER" id="PTHR23227:SF67">
    <property type="entry name" value="CRANIOFACIAL DEVELOPMENT PROTEIN 2-LIKE"/>
    <property type="match status" value="1"/>
</dbReference>
<accession>A0A1S3YBE2</accession>
<proteinExistence type="predicted"/>
<dbReference type="PANTHER" id="PTHR23227">
    <property type="entry name" value="BUCENTAUR RELATED"/>
    <property type="match status" value="1"/>
</dbReference>
<dbReference type="AlphaFoldDB" id="A0A1S3YBE2"/>
<dbReference type="InterPro" id="IPR027124">
    <property type="entry name" value="Swc5/CFDP1/2"/>
</dbReference>
<dbReference type="STRING" id="4097.A0A1S3YBE2"/>
<protein>
    <recommendedName>
        <fullName evidence="2">Craniofacial development protein 2-like</fullName>
    </recommendedName>
</protein>
<evidence type="ECO:0008006" key="2">
    <source>
        <dbReference type="Google" id="ProtNLM"/>
    </source>
</evidence>
<dbReference type="RefSeq" id="XP_016449317.1">
    <property type="nucleotide sequence ID" value="XM_016593831.1"/>
</dbReference>
<sequence>MVLRKCWGKNGAGILVDMDIKELVVEVRRINDRLMSIKLIVGGFTVNVISAYAPQEGLDQEVKKQFWKDLDEVVRSILHTEKLFIGGDFNGHIGASARGYDDVHGGFGFGEVQAKVETKKASYLKLVESTNEEERRTYRECYKKAKKEEKLVVTVAKNAVFARLYEEIGGKGRDKKLYRLAKVRERKARDLDKVKCIKYEDGKVLMDEALIRRRCQTYFHKLLNKEEDRSILLGGLEHSDSRRDFGYCRRIKVEEVDEAIRKMCKGGATGPGEIPVELWKSTGRAGLDWLTRLFNIIFRTKKMPE</sequence>
<organism evidence="1">
    <name type="scientific">Nicotiana tabacum</name>
    <name type="common">Common tobacco</name>
    <dbReference type="NCBI Taxonomy" id="4097"/>
    <lineage>
        <taxon>Eukaryota</taxon>
        <taxon>Viridiplantae</taxon>
        <taxon>Streptophyta</taxon>
        <taxon>Embryophyta</taxon>
        <taxon>Tracheophyta</taxon>
        <taxon>Spermatophyta</taxon>
        <taxon>Magnoliopsida</taxon>
        <taxon>eudicotyledons</taxon>
        <taxon>Gunneridae</taxon>
        <taxon>Pentapetalae</taxon>
        <taxon>asterids</taxon>
        <taxon>lamiids</taxon>
        <taxon>Solanales</taxon>
        <taxon>Solanaceae</taxon>
        <taxon>Nicotianoideae</taxon>
        <taxon>Nicotianeae</taxon>
        <taxon>Nicotiana</taxon>
    </lineage>
</organism>